<sequence>MASMLTKIACVVVACMVVLAPHAEAAITCGQVVSNLVPCLTYLRAGGKPSTGCCNGVKSLNKAASTSADRKIACGCLKSSYNASPGIKPTNAANLPSSCGVNIPYKISPNTDCSKVQ</sequence>
<gene>
    <name evidence="1" type="ORF">L1987_03628</name>
</gene>
<reference evidence="2" key="1">
    <citation type="journal article" date="2022" name="Mol. Ecol. Resour.">
        <title>The genomes of chicory, endive, great burdock and yacon provide insights into Asteraceae palaeo-polyploidization history and plant inulin production.</title>
        <authorList>
            <person name="Fan W."/>
            <person name="Wang S."/>
            <person name="Wang H."/>
            <person name="Wang A."/>
            <person name="Jiang F."/>
            <person name="Liu H."/>
            <person name="Zhao H."/>
            <person name="Xu D."/>
            <person name="Zhang Y."/>
        </authorList>
    </citation>
    <scope>NUCLEOTIDE SEQUENCE [LARGE SCALE GENOMIC DNA]</scope>
    <source>
        <strain evidence="2">cv. Yunnan</strain>
    </source>
</reference>
<accession>A0ACB9KB70</accession>
<dbReference type="EMBL" id="CM042018">
    <property type="protein sequence ID" value="KAI3829503.1"/>
    <property type="molecule type" value="Genomic_DNA"/>
</dbReference>
<dbReference type="Proteomes" id="UP001056120">
    <property type="component" value="Linkage Group LG01"/>
</dbReference>
<evidence type="ECO:0000313" key="2">
    <source>
        <dbReference type="Proteomes" id="UP001056120"/>
    </source>
</evidence>
<protein>
    <submittedName>
        <fullName evidence="1">Uncharacterized protein</fullName>
    </submittedName>
</protein>
<comment type="caution">
    <text evidence="1">The sequence shown here is derived from an EMBL/GenBank/DDBJ whole genome shotgun (WGS) entry which is preliminary data.</text>
</comment>
<evidence type="ECO:0000313" key="1">
    <source>
        <dbReference type="EMBL" id="KAI3829503.1"/>
    </source>
</evidence>
<organism evidence="1 2">
    <name type="scientific">Smallanthus sonchifolius</name>
    <dbReference type="NCBI Taxonomy" id="185202"/>
    <lineage>
        <taxon>Eukaryota</taxon>
        <taxon>Viridiplantae</taxon>
        <taxon>Streptophyta</taxon>
        <taxon>Embryophyta</taxon>
        <taxon>Tracheophyta</taxon>
        <taxon>Spermatophyta</taxon>
        <taxon>Magnoliopsida</taxon>
        <taxon>eudicotyledons</taxon>
        <taxon>Gunneridae</taxon>
        <taxon>Pentapetalae</taxon>
        <taxon>asterids</taxon>
        <taxon>campanulids</taxon>
        <taxon>Asterales</taxon>
        <taxon>Asteraceae</taxon>
        <taxon>Asteroideae</taxon>
        <taxon>Heliantheae alliance</taxon>
        <taxon>Millerieae</taxon>
        <taxon>Smallanthus</taxon>
    </lineage>
</organism>
<keyword evidence="2" id="KW-1185">Reference proteome</keyword>
<proteinExistence type="predicted"/>
<reference evidence="1 2" key="2">
    <citation type="journal article" date="2022" name="Mol. Ecol. Resour.">
        <title>The genomes of chicory, endive, great burdock and yacon provide insights into Asteraceae paleo-polyploidization history and plant inulin production.</title>
        <authorList>
            <person name="Fan W."/>
            <person name="Wang S."/>
            <person name="Wang H."/>
            <person name="Wang A."/>
            <person name="Jiang F."/>
            <person name="Liu H."/>
            <person name="Zhao H."/>
            <person name="Xu D."/>
            <person name="Zhang Y."/>
        </authorList>
    </citation>
    <scope>NUCLEOTIDE SEQUENCE [LARGE SCALE GENOMIC DNA]</scope>
    <source>
        <strain evidence="2">cv. Yunnan</strain>
        <tissue evidence="1">Leaves</tissue>
    </source>
</reference>
<name>A0ACB9KB70_9ASTR</name>